<dbReference type="InterPro" id="IPR011006">
    <property type="entry name" value="CheY-like_superfamily"/>
</dbReference>
<dbReference type="PANTHER" id="PTHR32071">
    <property type="entry name" value="TRANSCRIPTIONAL REGULATORY PROTEIN"/>
    <property type="match status" value="1"/>
</dbReference>
<dbReference type="InterPro" id="IPR058031">
    <property type="entry name" value="AAA_lid_NorR"/>
</dbReference>
<gene>
    <name evidence="9" type="ORF">ACFSX5_13285</name>
</gene>
<name>A0ABW5QMS3_9HYPH</name>
<keyword evidence="10" id="KW-1185">Reference proteome</keyword>
<dbReference type="InterPro" id="IPR025662">
    <property type="entry name" value="Sigma_54_int_dom_ATP-bd_1"/>
</dbReference>
<keyword evidence="4" id="KW-0805">Transcription regulation</keyword>
<dbReference type="RefSeq" id="WP_386834060.1">
    <property type="nucleotide sequence ID" value="NZ_JBHUNP010000001.1"/>
</dbReference>
<keyword evidence="1" id="KW-0547">Nucleotide-binding</keyword>
<dbReference type="Gene3D" id="3.40.50.2300">
    <property type="match status" value="1"/>
</dbReference>
<dbReference type="PRINTS" id="PR01590">
    <property type="entry name" value="HTHFIS"/>
</dbReference>
<keyword evidence="6" id="KW-0597">Phosphoprotein</keyword>
<accession>A0ABW5QMS3</accession>
<dbReference type="SUPFAM" id="SSF46689">
    <property type="entry name" value="Homeodomain-like"/>
    <property type="match status" value="1"/>
</dbReference>
<dbReference type="SUPFAM" id="SSF52540">
    <property type="entry name" value="P-loop containing nucleoside triphosphate hydrolases"/>
    <property type="match status" value="1"/>
</dbReference>
<evidence type="ECO:0000256" key="6">
    <source>
        <dbReference type="PROSITE-ProRule" id="PRU00169"/>
    </source>
</evidence>
<evidence type="ECO:0000256" key="5">
    <source>
        <dbReference type="ARBA" id="ARBA00023163"/>
    </source>
</evidence>
<dbReference type="Pfam" id="PF25601">
    <property type="entry name" value="AAA_lid_14"/>
    <property type="match status" value="1"/>
</dbReference>
<dbReference type="SUPFAM" id="SSF52172">
    <property type="entry name" value="CheY-like"/>
    <property type="match status" value="1"/>
</dbReference>
<evidence type="ECO:0000256" key="4">
    <source>
        <dbReference type="ARBA" id="ARBA00023015"/>
    </source>
</evidence>
<evidence type="ECO:0000256" key="3">
    <source>
        <dbReference type="ARBA" id="ARBA00023012"/>
    </source>
</evidence>
<dbReference type="PROSITE" id="PS00688">
    <property type="entry name" value="SIGMA54_INTERACT_3"/>
    <property type="match status" value="1"/>
</dbReference>
<reference evidence="10" key="1">
    <citation type="journal article" date="2019" name="Int. J. Syst. Evol. Microbiol.">
        <title>The Global Catalogue of Microorganisms (GCM) 10K type strain sequencing project: providing services to taxonomists for standard genome sequencing and annotation.</title>
        <authorList>
            <consortium name="The Broad Institute Genomics Platform"/>
            <consortium name="The Broad Institute Genome Sequencing Center for Infectious Disease"/>
            <person name="Wu L."/>
            <person name="Ma J."/>
        </authorList>
    </citation>
    <scope>NUCLEOTIDE SEQUENCE [LARGE SCALE GENOMIC DNA]</scope>
    <source>
        <strain evidence="10">CCM 7427</strain>
    </source>
</reference>
<dbReference type="InterPro" id="IPR002078">
    <property type="entry name" value="Sigma_54_int"/>
</dbReference>
<dbReference type="SMART" id="SM00382">
    <property type="entry name" value="AAA"/>
    <property type="match status" value="1"/>
</dbReference>
<keyword evidence="5" id="KW-0804">Transcription</keyword>
<feature type="domain" description="Response regulatory" evidence="8">
    <location>
        <begin position="5"/>
        <end position="119"/>
    </location>
</feature>
<dbReference type="PROSITE" id="PS50045">
    <property type="entry name" value="SIGMA54_INTERACT_4"/>
    <property type="match status" value="1"/>
</dbReference>
<evidence type="ECO:0000313" key="10">
    <source>
        <dbReference type="Proteomes" id="UP001597521"/>
    </source>
</evidence>
<dbReference type="InterPro" id="IPR025944">
    <property type="entry name" value="Sigma_54_int_dom_CS"/>
</dbReference>
<comment type="caution">
    <text evidence="9">The sequence shown here is derived from an EMBL/GenBank/DDBJ whole genome shotgun (WGS) entry which is preliminary data.</text>
</comment>
<sequence>MSRGNIVFIDDEAELCEAAEEWLGVNGFSVTTFTNPRTALQRVDPHDVDCVVTDVRMPELSGVEVLQHFQQAAPDLPVVLLTGHGDVPLAVEAMRGGAYDFIEKPYEADHLVAVLNRATERRRLGQEILRLRQAVGGAELESRLVGITPVMDTLRRSILHLADVDVDVLITGETGTGKEVIARALHDFGSRSKGQFVAINCAAVPESVFESEMFGHARGAFTGAIGERVGKLEFARGGTVFLDEIESMPLALQAKVLRAIQERVVESLGTNKPRHIDVRFVAATKVDLKVESDAGRFRADLYFRLATVELAVPPLRERREDIPLLFNLFAAAAARRFGLPERQAWPVPATVDSSDFPGNVRELKAVAERAVLGLGRGAVKDAAAASLPDRVARFEAAAIEQALREADGSTAVAADRLGLPRRTLNEKIARYGLRVPA</sequence>
<evidence type="ECO:0000256" key="1">
    <source>
        <dbReference type="ARBA" id="ARBA00022741"/>
    </source>
</evidence>
<organism evidence="9 10">
    <name type="scientific">Devosia albogilva</name>
    <dbReference type="NCBI Taxonomy" id="429726"/>
    <lineage>
        <taxon>Bacteria</taxon>
        <taxon>Pseudomonadati</taxon>
        <taxon>Pseudomonadota</taxon>
        <taxon>Alphaproteobacteria</taxon>
        <taxon>Hyphomicrobiales</taxon>
        <taxon>Devosiaceae</taxon>
        <taxon>Devosia</taxon>
    </lineage>
</organism>
<dbReference type="Gene3D" id="1.10.10.60">
    <property type="entry name" value="Homeodomain-like"/>
    <property type="match status" value="1"/>
</dbReference>
<protein>
    <submittedName>
        <fullName evidence="9">Sigma-54-dependent transcriptional regulator</fullName>
    </submittedName>
</protein>
<dbReference type="Pfam" id="PF02954">
    <property type="entry name" value="HTH_8"/>
    <property type="match status" value="1"/>
</dbReference>
<evidence type="ECO:0000259" key="7">
    <source>
        <dbReference type="PROSITE" id="PS50045"/>
    </source>
</evidence>
<evidence type="ECO:0000259" key="8">
    <source>
        <dbReference type="PROSITE" id="PS50110"/>
    </source>
</evidence>
<dbReference type="Pfam" id="PF00158">
    <property type="entry name" value="Sigma54_activat"/>
    <property type="match status" value="1"/>
</dbReference>
<dbReference type="PROSITE" id="PS50110">
    <property type="entry name" value="RESPONSE_REGULATORY"/>
    <property type="match status" value="1"/>
</dbReference>
<dbReference type="InterPro" id="IPR009057">
    <property type="entry name" value="Homeodomain-like_sf"/>
</dbReference>
<dbReference type="InterPro" id="IPR003593">
    <property type="entry name" value="AAA+_ATPase"/>
</dbReference>
<feature type="modified residue" description="4-aspartylphosphate" evidence="6">
    <location>
        <position position="54"/>
    </location>
</feature>
<keyword evidence="2" id="KW-0067">ATP-binding</keyword>
<dbReference type="InterPro" id="IPR027417">
    <property type="entry name" value="P-loop_NTPase"/>
</dbReference>
<dbReference type="CDD" id="cd00009">
    <property type="entry name" value="AAA"/>
    <property type="match status" value="1"/>
</dbReference>
<feature type="domain" description="Sigma-54 factor interaction" evidence="7">
    <location>
        <begin position="144"/>
        <end position="372"/>
    </location>
</feature>
<evidence type="ECO:0000313" key="9">
    <source>
        <dbReference type="EMBL" id="MFD2648766.1"/>
    </source>
</evidence>
<dbReference type="PROSITE" id="PS00675">
    <property type="entry name" value="SIGMA54_INTERACT_1"/>
    <property type="match status" value="1"/>
</dbReference>
<dbReference type="InterPro" id="IPR002197">
    <property type="entry name" value="HTH_Fis"/>
</dbReference>
<dbReference type="Gene3D" id="3.40.50.300">
    <property type="entry name" value="P-loop containing nucleotide triphosphate hydrolases"/>
    <property type="match status" value="1"/>
</dbReference>
<dbReference type="Proteomes" id="UP001597521">
    <property type="component" value="Unassembled WGS sequence"/>
</dbReference>
<keyword evidence="3" id="KW-0902">Two-component regulatory system</keyword>
<dbReference type="SMART" id="SM00448">
    <property type="entry name" value="REC"/>
    <property type="match status" value="1"/>
</dbReference>
<dbReference type="InterPro" id="IPR001789">
    <property type="entry name" value="Sig_transdc_resp-reg_receiver"/>
</dbReference>
<dbReference type="Pfam" id="PF00072">
    <property type="entry name" value="Response_reg"/>
    <property type="match status" value="1"/>
</dbReference>
<dbReference type="EMBL" id="JBHUNP010000001">
    <property type="protein sequence ID" value="MFD2648766.1"/>
    <property type="molecule type" value="Genomic_DNA"/>
</dbReference>
<proteinExistence type="predicted"/>
<evidence type="ECO:0000256" key="2">
    <source>
        <dbReference type="ARBA" id="ARBA00022840"/>
    </source>
</evidence>
<dbReference type="PANTHER" id="PTHR32071:SF57">
    <property type="entry name" value="C4-DICARBOXYLATE TRANSPORT TRANSCRIPTIONAL REGULATORY PROTEIN DCTD"/>
    <property type="match status" value="1"/>
</dbReference>
<dbReference type="Gene3D" id="1.10.8.60">
    <property type="match status" value="1"/>
</dbReference>